<feature type="compositionally biased region" description="Polar residues" evidence="1">
    <location>
        <begin position="118"/>
        <end position="129"/>
    </location>
</feature>
<feature type="region of interest" description="Disordered" evidence="1">
    <location>
        <begin position="107"/>
        <end position="129"/>
    </location>
</feature>
<organism evidence="2 3">
    <name type="scientific">Diaporthe vaccinii</name>
    <dbReference type="NCBI Taxonomy" id="105482"/>
    <lineage>
        <taxon>Eukaryota</taxon>
        <taxon>Fungi</taxon>
        <taxon>Dikarya</taxon>
        <taxon>Ascomycota</taxon>
        <taxon>Pezizomycotina</taxon>
        <taxon>Sordariomycetes</taxon>
        <taxon>Sordariomycetidae</taxon>
        <taxon>Diaporthales</taxon>
        <taxon>Diaporthaceae</taxon>
        <taxon>Diaporthe</taxon>
        <taxon>Diaporthe eres species complex</taxon>
    </lineage>
</organism>
<evidence type="ECO:0000313" key="2">
    <source>
        <dbReference type="EMBL" id="KAL2288920.1"/>
    </source>
</evidence>
<gene>
    <name evidence="2" type="ORF">FJTKL_02808</name>
</gene>
<comment type="caution">
    <text evidence="2">The sequence shown here is derived from an EMBL/GenBank/DDBJ whole genome shotgun (WGS) entry which is preliminary data.</text>
</comment>
<dbReference type="EMBL" id="JBAWTH010000014">
    <property type="protein sequence ID" value="KAL2288920.1"/>
    <property type="molecule type" value="Genomic_DNA"/>
</dbReference>
<protein>
    <submittedName>
        <fullName evidence="2">Uncharacterized protein</fullName>
    </submittedName>
</protein>
<evidence type="ECO:0000256" key="1">
    <source>
        <dbReference type="SAM" id="MobiDB-lite"/>
    </source>
</evidence>
<dbReference type="Proteomes" id="UP001600888">
    <property type="component" value="Unassembled WGS sequence"/>
</dbReference>
<reference evidence="2 3" key="1">
    <citation type="submission" date="2024-03" db="EMBL/GenBank/DDBJ databases">
        <title>A high-quality draft genome sequence of Diaporthe vaccinii, a causative agent of upright dieback and viscid rot disease in cranberry plants.</title>
        <authorList>
            <person name="Sarrasin M."/>
            <person name="Lang B.F."/>
            <person name="Burger G."/>
        </authorList>
    </citation>
    <scope>NUCLEOTIDE SEQUENCE [LARGE SCALE GENOMIC DNA]</scope>
    <source>
        <strain evidence="2 3">IS7</strain>
    </source>
</reference>
<evidence type="ECO:0000313" key="3">
    <source>
        <dbReference type="Proteomes" id="UP001600888"/>
    </source>
</evidence>
<proteinExistence type="predicted"/>
<name>A0ABR4F2L1_9PEZI</name>
<sequence>MDPVVGSQTSTLPASQRRPPARLASQADLIKSCVWLMTCAFAARFDRPIVPSLASPALSRLRRSLHRYFLSSTRLSTLVEVRLCLASSTCGNVVLDNLDSLQPASFSPPSLLHRQPGPVSSSSDPIPLR</sequence>
<keyword evidence="3" id="KW-1185">Reference proteome</keyword>
<accession>A0ABR4F2L1</accession>